<accession>A0AA48K820</accession>
<dbReference type="PROSITE" id="PS50977">
    <property type="entry name" value="HTH_TETR_2"/>
    <property type="match status" value="1"/>
</dbReference>
<dbReference type="InterPro" id="IPR009057">
    <property type="entry name" value="Homeodomain-like_sf"/>
</dbReference>
<dbReference type="PRINTS" id="PR00455">
    <property type="entry name" value="HTHTETR"/>
</dbReference>
<sequence length="213" mass="24015">MGTSAPTPHPDTRDSLLEAGLACFAKYGYDATSIRLIASMAGKNSSLIAYYFKSKEGLYREAFKYMLDRFRGCERLEPVEPPLADPKERLARHFRRLLNQVEDHLRSRNPVQQQAARLFLSEMQCPKEEVKDLILERIAPAVQEIRDCLKAIRPGMAEADLAFWGITLQGMCMALSLHREMNKLAWPCADHTLSLEVTADRLASFACKGLGEP</sequence>
<dbReference type="InterPro" id="IPR001647">
    <property type="entry name" value="HTH_TetR"/>
</dbReference>
<evidence type="ECO:0000313" key="4">
    <source>
        <dbReference type="EMBL" id="BDU71675.1"/>
    </source>
</evidence>
<dbReference type="InterPro" id="IPR050109">
    <property type="entry name" value="HTH-type_TetR-like_transc_reg"/>
</dbReference>
<keyword evidence="1 2" id="KW-0238">DNA-binding</keyword>
<dbReference type="AlphaFoldDB" id="A0AA48K820"/>
<dbReference type="RefSeq" id="WP_316414575.1">
    <property type="nucleotide sequence ID" value="NZ_AP027080.1"/>
</dbReference>
<dbReference type="GO" id="GO:0003700">
    <property type="term" value="F:DNA-binding transcription factor activity"/>
    <property type="evidence" value="ECO:0007669"/>
    <property type="project" value="TreeGrafter"/>
</dbReference>
<protein>
    <recommendedName>
        <fullName evidence="3">HTH tetR-type domain-containing protein</fullName>
    </recommendedName>
</protein>
<evidence type="ECO:0000259" key="3">
    <source>
        <dbReference type="PROSITE" id="PS50977"/>
    </source>
</evidence>
<organism evidence="4 5">
    <name type="scientific">Mesoterricola silvestris</name>
    <dbReference type="NCBI Taxonomy" id="2927979"/>
    <lineage>
        <taxon>Bacteria</taxon>
        <taxon>Pseudomonadati</taxon>
        <taxon>Acidobacteriota</taxon>
        <taxon>Holophagae</taxon>
        <taxon>Holophagales</taxon>
        <taxon>Holophagaceae</taxon>
        <taxon>Mesoterricola</taxon>
    </lineage>
</organism>
<gene>
    <name evidence="4" type="ORF">METEAL_08490</name>
</gene>
<evidence type="ECO:0000313" key="5">
    <source>
        <dbReference type="Proteomes" id="UP001238179"/>
    </source>
</evidence>
<dbReference type="KEGG" id="msil:METEAL_08490"/>
<feature type="DNA-binding region" description="H-T-H motif" evidence="2">
    <location>
        <begin position="33"/>
        <end position="52"/>
    </location>
</feature>
<reference evidence="5" key="1">
    <citation type="journal article" date="2023" name="Int. J. Syst. Evol. Microbiol.">
        <title>Mesoterricola silvestris gen. nov., sp. nov., Mesoterricola sediminis sp. nov., Geothrix oryzae sp. nov., Geothrix edaphica sp. nov., Geothrix rubra sp. nov., and Geothrix limicola sp. nov., six novel members of Acidobacteriota isolated from soils.</title>
        <authorList>
            <person name="Itoh H."/>
            <person name="Sugisawa Y."/>
            <person name="Mise K."/>
            <person name="Xu Z."/>
            <person name="Kuniyasu M."/>
            <person name="Ushijima N."/>
            <person name="Kawano K."/>
            <person name="Kobayashi E."/>
            <person name="Shiratori Y."/>
            <person name="Masuda Y."/>
            <person name="Senoo K."/>
        </authorList>
    </citation>
    <scope>NUCLEOTIDE SEQUENCE [LARGE SCALE GENOMIC DNA]</scope>
    <source>
        <strain evidence="5">W79</strain>
    </source>
</reference>
<dbReference type="PANTHER" id="PTHR30055:SF226">
    <property type="entry name" value="HTH-TYPE TRANSCRIPTIONAL REGULATOR PKSA"/>
    <property type="match status" value="1"/>
</dbReference>
<dbReference type="Gene3D" id="1.10.357.10">
    <property type="entry name" value="Tetracycline Repressor, domain 2"/>
    <property type="match status" value="1"/>
</dbReference>
<evidence type="ECO:0000256" key="1">
    <source>
        <dbReference type="ARBA" id="ARBA00023125"/>
    </source>
</evidence>
<keyword evidence="5" id="KW-1185">Reference proteome</keyword>
<name>A0AA48K820_9BACT</name>
<proteinExistence type="predicted"/>
<dbReference type="PANTHER" id="PTHR30055">
    <property type="entry name" value="HTH-TYPE TRANSCRIPTIONAL REGULATOR RUTR"/>
    <property type="match status" value="1"/>
</dbReference>
<evidence type="ECO:0000256" key="2">
    <source>
        <dbReference type="PROSITE-ProRule" id="PRU00335"/>
    </source>
</evidence>
<dbReference type="Pfam" id="PF00440">
    <property type="entry name" value="TetR_N"/>
    <property type="match status" value="1"/>
</dbReference>
<dbReference type="Proteomes" id="UP001238179">
    <property type="component" value="Chromosome"/>
</dbReference>
<dbReference type="SUPFAM" id="SSF46689">
    <property type="entry name" value="Homeodomain-like"/>
    <property type="match status" value="1"/>
</dbReference>
<dbReference type="EMBL" id="AP027080">
    <property type="protein sequence ID" value="BDU71675.1"/>
    <property type="molecule type" value="Genomic_DNA"/>
</dbReference>
<dbReference type="GO" id="GO:0000976">
    <property type="term" value="F:transcription cis-regulatory region binding"/>
    <property type="evidence" value="ECO:0007669"/>
    <property type="project" value="TreeGrafter"/>
</dbReference>
<feature type="domain" description="HTH tetR-type" evidence="3">
    <location>
        <begin position="10"/>
        <end position="70"/>
    </location>
</feature>